<dbReference type="InterPro" id="IPR025948">
    <property type="entry name" value="HTH-like_dom"/>
</dbReference>
<gene>
    <name evidence="3" type="ORF">QFZ49_004170</name>
</gene>
<proteinExistence type="predicted"/>
<evidence type="ECO:0000313" key="4">
    <source>
        <dbReference type="Proteomes" id="UP001223072"/>
    </source>
</evidence>
<dbReference type="PANTHER" id="PTHR46889:SF4">
    <property type="entry name" value="TRANSPOSASE INSO FOR INSERTION SEQUENCE ELEMENT IS911B-RELATED"/>
    <property type="match status" value="1"/>
</dbReference>
<feature type="domain" description="HTH-like" evidence="2">
    <location>
        <begin position="44"/>
        <end position="100"/>
    </location>
</feature>
<reference evidence="3 4" key="1">
    <citation type="submission" date="2023-07" db="EMBL/GenBank/DDBJ databases">
        <title>Comparative genomics of wheat-associated soil bacteria to identify genetic determinants of phenazine resistance.</title>
        <authorList>
            <person name="Mouncey N."/>
        </authorList>
    </citation>
    <scope>NUCLEOTIDE SEQUENCE [LARGE SCALE GENOMIC DNA]</scope>
    <source>
        <strain evidence="3 4">W2I16</strain>
    </source>
</reference>
<dbReference type="EMBL" id="JAUSZS010000004">
    <property type="protein sequence ID" value="MDQ0934230.1"/>
    <property type="molecule type" value="Genomic_DNA"/>
</dbReference>
<comment type="caution">
    <text evidence="3">The sequence shown here is derived from an EMBL/GenBank/DDBJ whole genome shotgun (WGS) entry which is preliminary data.</text>
</comment>
<dbReference type="Proteomes" id="UP001223072">
    <property type="component" value="Unassembled WGS sequence"/>
</dbReference>
<accession>A0ABU0RTI6</accession>
<evidence type="ECO:0000313" key="3">
    <source>
        <dbReference type="EMBL" id="MDQ0934230.1"/>
    </source>
</evidence>
<evidence type="ECO:0000259" key="2">
    <source>
        <dbReference type="Pfam" id="PF13276"/>
    </source>
</evidence>
<organism evidence="3 4">
    <name type="scientific">Streptomyces turgidiscabies</name>
    <dbReference type="NCBI Taxonomy" id="85558"/>
    <lineage>
        <taxon>Bacteria</taxon>
        <taxon>Bacillati</taxon>
        <taxon>Actinomycetota</taxon>
        <taxon>Actinomycetes</taxon>
        <taxon>Kitasatosporales</taxon>
        <taxon>Streptomycetaceae</taxon>
        <taxon>Streptomyces</taxon>
    </lineage>
</organism>
<feature type="compositionally biased region" description="Pro residues" evidence="1">
    <location>
        <begin position="160"/>
        <end position="170"/>
    </location>
</feature>
<dbReference type="PANTHER" id="PTHR46889">
    <property type="entry name" value="TRANSPOSASE INSF FOR INSERTION SEQUENCE IS3B-RELATED"/>
    <property type="match status" value="1"/>
</dbReference>
<feature type="region of interest" description="Disordered" evidence="1">
    <location>
        <begin position="141"/>
        <end position="170"/>
    </location>
</feature>
<name>A0ABU0RTI6_9ACTN</name>
<dbReference type="RefSeq" id="WP_307627868.1">
    <property type="nucleotide sequence ID" value="NZ_JAUSZS010000004.1"/>
</dbReference>
<dbReference type="InterPro" id="IPR050900">
    <property type="entry name" value="Transposase_IS3/IS150/IS904"/>
</dbReference>
<evidence type="ECO:0000256" key="1">
    <source>
        <dbReference type="SAM" id="MobiDB-lite"/>
    </source>
</evidence>
<dbReference type="Pfam" id="PF13276">
    <property type="entry name" value="HTH_21"/>
    <property type="match status" value="1"/>
</dbReference>
<protein>
    <submittedName>
        <fullName evidence="3">Transposase InsO family protein</fullName>
    </submittedName>
</protein>
<keyword evidence="4" id="KW-1185">Reference proteome</keyword>
<sequence>MTALVDEHPRLGVECVLRELHIPSSTYYRWRHAEKEPCERRRRDVELTARIKEIHADSVGIYGSPRVHAVLKREGTPVGRKRVERLMREADLAGVSPRRKGFTRRDRKATLAPDLVNRDFTAPAPNRLWVTDLTMISTGEDRCGCPRSGTHSPAGWSRGRPPPARTPTWS</sequence>